<dbReference type="GO" id="GO:0003677">
    <property type="term" value="F:DNA binding"/>
    <property type="evidence" value="ECO:0007669"/>
    <property type="project" value="InterPro"/>
</dbReference>
<dbReference type="EMBL" id="CAJNOB010000027">
    <property type="protein sequence ID" value="CAF0700132.1"/>
    <property type="molecule type" value="Genomic_DNA"/>
</dbReference>
<dbReference type="InterPro" id="IPR002686">
    <property type="entry name" value="Transposase_17"/>
</dbReference>
<accession>A0A8J2BLP8</accession>
<comment type="caution">
    <text evidence="2">The sequence shown here is derived from an EMBL/GenBank/DDBJ whole genome shotgun (WGS) entry which is preliminary data.</text>
</comment>
<dbReference type="SUPFAM" id="SSF143422">
    <property type="entry name" value="Transposase IS200-like"/>
    <property type="match status" value="1"/>
</dbReference>
<sequence>MISREIQPDDINLFVGVPPGIAVADVVKLLKAITARRRFHRFVEPKKRPWGTELWSPS</sequence>
<dbReference type="AlphaFoldDB" id="A0A8J2BLP8"/>
<dbReference type="RefSeq" id="WP_174583383.1">
    <property type="nucleotide sequence ID" value="NZ_CAJNOB010000027.1"/>
</dbReference>
<evidence type="ECO:0000313" key="3">
    <source>
        <dbReference type="Proteomes" id="UP000663859"/>
    </source>
</evidence>
<keyword evidence="3" id="KW-1185">Reference proteome</keyword>
<name>A0A8J2BLP8_9BACT</name>
<evidence type="ECO:0000313" key="2">
    <source>
        <dbReference type="EMBL" id="CAF0700132.1"/>
    </source>
</evidence>
<dbReference type="GO" id="GO:0006313">
    <property type="term" value="P:DNA transposition"/>
    <property type="evidence" value="ECO:0007669"/>
    <property type="project" value="InterPro"/>
</dbReference>
<dbReference type="InterPro" id="IPR036515">
    <property type="entry name" value="Transposase_17_sf"/>
</dbReference>
<gene>
    <name evidence="2" type="ORF">MPNT_330011</name>
</gene>
<organism evidence="2 3">
    <name type="scientific">Candidatus Methylacidithermus pantelleriae</name>
    <dbReference type="NCBI Taxonomy" id="2744239"/>
    <lineage>
        <taxon>Bacteria</taxon>
        <taxon>Pseudomonadati</taxon>
        <taxon>Verrucomicrobiota</taxon>
        <taxon>Methylacidiphilae</taxon>
        <taxon>Methylacidiphilales</taxon>
        <taxon>Methylacidiphilaceae</taxon>
        <taxon>Candidatus Methylacidithermus</taxon>
    </lineage>
</organism>
<dbReference type="GO" id="GO:0004803">
    <property type="term" value="F:transposase activity"/>
    <property type="evidence" value="ECO:0007669"/>
    <property type="project" value="InterPro"/>
</dbReference>
<dbReference type="Proteomes" id="UP000663859">
    <property type="component" value="Unassembled WGS sequence"/>
</dbReference>
<proteinExistence type="predicted"/>
<reference evidence="2" key="1">
    <citation type="submission" date="2021-02" db="EMBL/GenBank/DDBJ databases">
        <authorList>
            <person name="Cremers G."/>
            <person name="Picone N."/>
        </authorList>
    </citation>
    <scope>NUCLEOTIDE SEQUENCE</scope>
    <source>
        <strain evidence="2">PQ17</strain>
    </source>
</reference>
<dbReference type="Pfam" id="PF01797">
    <property type="entry name" value="Y1_Tnp"/>
    <property type="match status" value="1"/>
</dbReference>
<evidence type="ECO:0000259" key="1">
    <source>
        <dbReference type="Pfam" id="PF01797"/>
    </source>
</evidence>
<feature type="domain" description="Transposase IS200-like" evidence="1">
    <location>
        <begin position="3"/>
        <end position="58"/>
    </location>
</feature>
<dbReference type="Gene3D" id="3.30.70.1290">
    <property type="entry name" value="Transposase IS200-like"/>
    <property type="match status" value="1"/>
</dbReference>
<protein>
    <recommendedName>
        <fullName evidence="1">Transposase IS200-like domain-containing protein</fullName>
    </recommendedName>
</protein>